<comment type="caution">
    <text evidence="4">The sequence shown here is derived from an EMBL/GenBank/DDBJ whole genome shotgun (WGS) entry which is preliminary data.</text>
</comment>
<dbReference type="Proteomes" id="UP001161325">
    <property type="component" value="Unassembled WGS sequence"/>
</dbReference>
<proteinExistence type="predicted"/>
<dbReference type="EMBL" id="BRXS01000007">
    <property type="protein sequence ID" value="GLC27788.1"/>
    <property type="molecule type" value="Genomic_DNA"/>
</dbReference>
<evidence type="ECO:0000256" key="2">
    <source>
        <dbReference type="SAM" id="SignalP"/>
    </source>
</evidence>
<reference evidence="4" key="1">
    <citation type="submission" date="2022-08" db="EMBL/GenBank/DDBJ databases">
        <title>Draft genome sequencing of Roseisolibacter agri AW1220.</title>
        <authorList>
            <person name="Tobiishi Y."/>
            <person name="Tonouchi A."/>
        </authorList>
    </citation>
    <scope>NUCLEOTIDE SEQUENCE</scope>
    <source>
        <strain evidence="4">AW1220</strain>
    </source>
</reference>
<keyword evidence="5" id="KW-1185">Reference proteome</keyword>
<evidence type="ECO:0000259" key="3">
    <source>
        <dbReference type="Pfam" id="PF13441"/>
    </source>
</evidence>
<dbReference type="InterPro" id="IPR027367">
    <property type="entry name" value="Gly-zipper_YMGG"/>
</dbReference>
<feature type="domain" description="YMGG-like Gly-zipper" evidence="3">
    <location>
        <begin position="249"/>
        <end position="290"/>
    </location>
</feature>
<evidence type="ECO:0000256" key="1">
    <source>
        <dbReference type="SAM" id="MobiDB-lite"/>
    </source>
</evidence>
<protein>
    <recommendedName>
        <fullName evidence="3">YMGG-like Gly-zipper domain-containing protein</fullName>
    </recommendedName>
</protein>
<feature type="region of interest" description="Disordered" evidence="1">
    <location>
        <begin position="227"/>
        <end position="251"/>
    </location>
</feature>
<dbReference type="SUPFAM" id="SSF48452">
    <property type="entry name" value="TPR-like"/>
    <property type="match status" value="1"/>
</dbReference>
<name>A0AA37QL41_9BACT</name>
<organism evidence="4 5">
    <name type="scientific">Roseisolibacter agri</name>
    <dbReference type="NCBI Taxonomy" id="2014610"/>
    <lineage>
        <taxon>Bacteria</taxon>
        <taxon>Pseudomonadati</taxon>
        <taxon>Gemmatimonadota</taxon>
        <taxon>Gemmatimonadia</taxon>
        <taxon>Gemmatimonadales</taxon>
        <taxon>Gemmatimonadaceae</taxon>
        <taxon>Roseisolibacter</taxon>
    </lineage>
</organism>
<evidence type="ECO:0000313" key="5">
    <source>
        <dbReference type="Proteomes" id="UP001161325"/>
    </source>
</evidence>
<dbReference type="AlphaFoldDB" id="A0AA37QL41"/>
<evidence type="ECO:0000313" key="4">
    <source>
        <dbReference type="EMBL" id="GLC27788.1"/>
    </source>
</evidence>
<feature type="chain" id="PRO_5041246422" description="YMGG-like Gly-zipper domain-containing protein" evidence="2">
    <location>
        <begin position="24"/>
        <end position="305"/>
    </location>
</feature>
<feature type="signal peptide" evidence="2">
    <location>
        <begin position="1"/>
        <end position="23"/>
    </location>
</feature>
<dbReference type="InterPro" id="IPR011990">
    <property type="entry name" value="TPR-like_helical_dom_sf"/>
</dbReference>
<dbReference type="Pfam" id="PF13441">
    <property type="entry name" value="Gly-zipper_YMGG"/>
    <property type="match status" value="1"/>
</dbReference>
<accession>A0AA37QL41</accession>
<sequence>MHRSPMSALVLLAALAACSTGDATTDAAPLAKDSALVARLAPAPVRPALPEVCGAVPAAAQPAAASMSRAEDLAHRAYAAEALGDPEAARALLRRASDLDGTNESAVYHLGRVTEALGDRPAAVAAYCRFLALTPTAAEADEARQRVARLSQPETHVATASEREPAATARARAKASRRGTRARAAVARTVAHRTVEAAPAPPAATTDAAVAHGVADTVSSGEVVATTSAPEPIGQPATTARTSGGGPSRAQRAGIGAAAGAIIGAVTGRSVKGALIGAAAGGIVGTATGGGRAGRGIRSSMRPTA</sequence>
<gene>
    <name evidence="4" type="ORF">rosag_43010</name>
</gene>
<dbReference type="PROSITE" id="PS51257">
    <property type="entry name" value="PROKAR_LIPOPROTEIN"/>
    <property type="match status" value="1"/>
</dbReference>
<keyword evidence="2" id="KW-0732">Signal</keyword>
<dbReference type="Gene3D" id="1.25.40.10">
    <property type="entry name" value="Tetratricopeptide repeat domain"/>
    <property type="match status" value="1"/>
</dbReference>